<dbReference type="GO" id="GO:0003688">
    <property type="term" value="F:DNA replication origin binding"/>
    <property type="evidence" value="ECO:0007669"/>
    <property type="project" value="TreeGrafter"/>
</dbReference>
<dbReference type="InterPro" id="IPR007220">
    <property type="entry name" value="ORC2"/>
</dbReference>
<comment type="similarity">
    <text evidence="5">Belongs to the ORC2 family.</text>
</comment>
<dbReference type="InterPro" id="IPR056772">
    <property type="entry name" value="RecA-like_ORC2"/>
</dbReference>
<evidence type="ECO:0000256" key="4">
    <source>
        <dbReference type="ARBA" id="ARBA00006702"/>
    </source>
</evidence>
<dbReference type="SMART" id="SM00331">
    <property type="entry name" value="PP2C_SIG"/>
    <property type="match status" value="1"/>
</dbReference>
<evidence type="ECO:0000256" key="3">
    <source>
        <dbReference type="ARBA" id="ARBA00004123"/>
    </source>
</evidence>
<keyword evidence="10" id="KW-0460">Magnesium</keyword>
<dbReference type="PANTHER" id="PTHR14052">
    <property type="entry name" value="ORIGIN RECOGNITION COMPLEX SUBUNIT 2"/>
    <property type="match status" value="1"/>
</dbReference>
<name>A0AAD3T5L4_NEPGR</name>
<dbReference type="FunFam" id="3.60.40.10:FF:000022">
    <property type="entry name" value="probable protein phosphatase 2C 12"/>
    <property type="match status" value="1"/>
</dbReference>
<keyword evidence="9" id="KW-0378">Hydrolase</keyword>
<dbReference type="CDD" id="cd00143">
    <property type="entry name" value="PP2Cc"/>
    <property type="match status" value="1"/>
</dbReference>
<dbReference type="EMBL" id="BSYO01000026">
    <property type="protein sequence ID" value="GMH23229.1"/>
    <property type="molecule type" value="Genomic_DNA"/>
</dbReference>
<comment type="cofactor">
    <cofactor evidence="2">
        <name>Mg(2+)</name>
        <dbReference type="ChEBI" id="CHEBI:18420"/>
    </cofactor>
</comment>
<dbReference type="Gene3D" id="3.60.40.10">
    <property type="entry name" value="PPM-type phosphatase domain"/>
    <property type="match status" value="1"/>
</dbReference>
<keyword evidence="13" id="KW-0539">Nucleus</keyword>
<evidence type="ECO:0000256" key="5">
    <source>
        <dbReference type="ARBA" id="ARBA00007421"/>
    </source>
</evidence>
<dbReference type="Pfam" id="PF00481">
    <property type="entry name" value="PP2C"/>
    <property type="match status" value="1"/>
</dbReference>
<dbReference type="Proteomes" id="UP001279734">
    <property type="component" value="Unassembled WGS sequence"/>
</dbReference>
<evidence type="ECO:0000256" key="11">
    <source>
        <dbReference type="ARBA" id="ARBA00022912"/>
    </source>
</evidence>
<evidence type="ECO:0000313" key="17">
    <source>
        <dbReference type="EMBL" id="GMH23229.1"/>
    </source>
</evidence>
<comment type="cofactor">
    <cofactor evidence="1">
        <name>Mn(2+)</name>
        <dbReference type="ChEBI" id="CHEBI:29035"/>
    </cofactor>
</comment>
<evidence type="ECO:0000256" key="8">
    <source>
        <dbReference type="ARBA" id="ARBA00022723"/>
    </source>
</evidence>
<evidence type="ECO:0000256" key="12">
    <source>
        <dbReference type="ARBA" id="ARBA00023211"/>
    </source>
</evidence>
<sequence length="886" mass="98108">MNHITAFIINHCHRPIHRVAVHRWSRFHLSVISLPSLSFSSRDSNTNRSRRLVIMEVNDDNEEEFEFSRNCLLAKELSSSSKKSTNKLSDIDVVSEEELRAAASKLEPQHEKEVKTLIESYRRSYPEWAFVLRCDFGLLMYGFGSKKALLEDFACTALTEHAVIVINGYLQSINLKHVLITLAELMLDQLKTKRKTAGSLPEVKQPLSSRSVDDLLAFLEGLHVEENDYFVCVLVHNIDGPGLRDSDNQQHLARMAACSHVRIIASIDNINAPLLWDKKMEYTQFNWYWCHVPTFAPFKIEGMFYPMILAQGSTSQSAKTAEIVLQSLTPNARSVFKVLAEYQLAHPDEEGMPVENLYTICQERFIVSSQVTLNSHLAEFKDHDLVKKRKHSDGHDCCTKHAIAQKANPCSLDAQWLEIVLETASARIECPSKDASAMTRPILFLDAMPMHASSFALCLAHVVSFSVVESPRSYSVVTNRSEKLENPEFLCGQACQSKKGEDFTLLETECQRIVGDGSTSYSVFGVFDGHKGSAAAIYTKKNILNNILNAIPSDLHRDEWIAALPRALVAGFVKTDKDFLESGQESGTTATFVIIDGRVVTVASVGDSNCILESAEGGIYCLSADHRLEDNVEERERVSASGGEVGRLNTGGGTEIGPLRCWPGGLCLSRSIGDRDVGEFIVPVPFVKQVKLSTAGGRLIISSDGVWDNLSIESTLECCRGMSAEAAAAQVVKEAIHAKGLRDDTTCIIVDILPSEKKSPPLPPPKKQGSGFFRGLFRRKSSESLTPANTEYLEPDVVEEMFEAGSATLSERLDSKHPLCHMFKLSLCAVCQVKIKRREGVSVHADSSNGAARPWDGPFLCLSCHEKKEAMEGKRPSGKRYSSESD</sequence>
<dbReference type="EC" id="3.1.3.16" evidence="6"/>
<organism evidence="17 18">
    <name type="scientific">Nepenthes gracilis</name>
    <name type="common">Slender pitcher plant</name>
    <dbReference type="NCBI Taxonomy" id="150966"/>
    <lineage>
        <taxon>Eukaryota</taxon>
        <taxon>Viridiplantae</taxon>
        <taxon>Streptophyta</taxon>
        <taxon>Embryophyta</taxon>
        <taxon>Tracheophyta</taxon>
        <taxon>Spermatophyta</taxon>
        <taxon>Magnoliopsida</taxon>
        <taxon>eudicotyledons</taxon>
        <taxon>Gunneridae</taxon>
        <taxon>Pentapetalae</taxon>
        <taxon>Caryophyllales</taxon>
        <taxon>Nepenthaceae</taxon>
        <taxon>Nepenthes</taxon>
    </lineage>
</organism>
<protein>
    <recommendedName>
        <fullName evidence="6">protein-serine/threonine phosphatase</fullName>
        <ecNumber evidence="6">3.1.3.16</ecNumber>
    </recommendedName>
</protein>
<evidence type="ECO:0000256" key="15">
    <source>
        <dbReference type="ARBA" id="ARBA00048336"/>
    </source>
</evidence>
<dbReference type="SMART" id="SM00332">
    <property type="entry name" value="PP2Cc"/>
    <property type="match status" value="1"/>
</dbReference>
<comment type="similarity">
    <text evidence="4">Belongs to the PP2C family.</text>
</comment>
<accession>A0AAD3T5L4</accession>
<dbReference type="AlphaFoldDB" id="A0AAD3T5L4"/>
<keyword evidence="8" id="KW-0479">Metal-binding</keyword>
<evidence type="ECO:0000256" key="7">
    <source>
        <dbReference type="ARBA" id="ARBA00022705"/>
    </source>
</evidence>
<keyword evidence="12" id="KW-0464">Manganese</keyword>
<gene>
    <name evidence="17" type="ORF">Nepgr_025072</name>
</gene>
<dbReference type="PROSITE" id="PS51746">
    <property type="entry name" value="PPM_2"/>
    <property type="match status" value="1"/>
</dbReference>
<evidence type="ECO:0000256" key="10">
    <source>
        <dbReference type="ARBA" id="ARBA00022842"/>
    </source>
</evidence>
<evidence type="ECO:0000256" key="14">
    <source>
        <dbReference type="ARBA" id="ARBA00047761"/>
    </source>
</evidence>
<comment type="caution">
    <text evidence="17">The sequence shown here is derived from an EMBL/GenBank/DDBJ whole genome shotgun (WGS) entry which is preliminary data.</text>
</comment>
<evidence type="ECO:0000259" key="16">
    <source>
        <dbReference type="PROSITE" id="PS51746"/>
    </source>
</evidence>
<evidence type="ECO:0000256" key="13">
    <source>
        <dbReference type="ARBA" id="ARBA00023242"/>
    </source>
</evidence>
<comment type="catalytic activity">
    <reaction evidence="15">
        <text>O-phospho-L-threonyl-[protein] + H2O = L-threonyl-[protein] + phosphate</text>
        <dbReference type="Rhea" id="RHEA:47004"/>
        <dbReference type="Rhea" id="RHEA-COMP:11060"/>
        <dbReference type="Rhea" id="RHEA-COMP:11605"/>
        <dbReference type="ChEBI" id="CHEBI:15377"/>
        <dbReference type="ChEBI" id="CHEBI:30013"/>
        <dbReference type="ChEBI" id="CHEBI:43474"/>
        <dbReference type="ChEBI" id="CHEBI:61977"/>
        <dbReference type="EC" id="3.1.3.16"/>
    </reaction>
</comment>
<keyword evidence="18" id="KW-1185">Reference proteome</keyword>
<reference evidence="17" key="1">
    <citation type="submission" date="2023-05" db="EMBL/GenBank/DDBJ databases">
        <title>Nepenthes gracilis genome sequencing.</title>
        <authorList>
            <person name="Fukushima K."/>
        </authorList>
    </citation>
    <scope>NUCLEOTIDE SEQUENCE</scope>
    <source>
        <strain evidence="17">SING2019-196</strain>
    </source>
</reference>
<dbReference type="GO" id="GO:0006260">
    <property type="term" value="P:DNA replication"/>
    <property type="evidence" value="ECO:0007669"/>
    <property type="project" value="UniProtKB-KW"/>
</dbReference>
<dbReference type="SUPFAM" id="SSF81606">
    <property type="entry name" value="PP2C-like"/>
    <property type="match status" value="1"/>
</dbReference>
<dbReference type="GO" id="GO:0004722">
    <property type="term" value="F:protein serine/threonine phosphatase activity"/>
    <property type="evidence" value="ECO:0007669"/>
    <property type="project" value="UniProtKB-EC"/>
</dbReference>
<evidence type="ECO:0000256" key="9">
    <source>
        <dbReference type="ARBA" id="ARBA00022801"/>
    </source>
</evidence>
<keyword evidence="11" id="KW-0904">Protein phosphatase</keyword>
<evidence type="ECO:0000256" key="1">
    <source>
        <dbReference type="ARBA" id="ARBA00001936"/>
    </source>
</evidence>
<dbReference type="GO" id="GO:0005664">
    <property type="term" value="C:nuclear origin of replication recognition complex"/>
    <property type="evidence" value="ECO:0007669"/>
    <property type="project" value="TreeGrafter"/>
</dbReference>
<evidence type="ECO:0000256" key="2">
    <source>
        <dbReference type="ARBA" id="ARBA00001946"/>
    </source>
</evidence>
<dbReference type="Pfam" id="PF04084">
    <property type="entry name" value="RecA-like_ORC2"/>
    <property type="match status" value="1"/>
</dbReference>
<dbReference type="InterPro" id="IPR056773">
    <property type="entry name" value="WHD_ORC2"/>
</dbReference>
<dbReference type="Pfam" id="PF24882">
    <property type="entry name" value="WHD_ORC2"/>
    <property type="match status" value="1"/>
</dbReference>
<dbReference type="InterPro" id="IPR001932">
    <property type="entry name" value="PPM-type_phosphatase-like_dom"/>
</dbReference>
<evidence type="ECO:0000313" key="18">
    <source>
        <dbReference type="Proteomes" id="UP001279734"/>
    </source>
</evidence>
<keyword evidence="7" id="KW-0235">DNA replication</keyword>
<comment type="catalytic activity">
    <reaction evidence="14">
        <text>O-phospho-L-seryl-[protein] + H2O = L-seryl-[protein] + phosphate</text>
        <dbReference type="Rhea" id="RHEA:20629"/>
        <dbReference type="Rhea" id="RHEA-COMP:9863"/>
        <dbReference type="Rhea" id="RHEA-COMP:11604"/>
        <dbReference type="ChEBI" id="CHEBI:15377"/>
        <dbReference type="ChEBI" id="CHEBI:29999"/>
        <dbReference type="ChEBI" id="CHEBI:43474"/>
        <dbReference type="ChEBI" id="CHEBI:83421"/>
        <dbReference type="EC" id="3.1.3.16"/>
    </reaction>
</comment>
<comment type="subcellular location">
    <subcellularLocation>
        <location evidence="3">Nucleus</location>
    </subcellularLocation>
</comment>
<proteinExistence type="inferred from homology"/>
<dbReference type="PANTHER" id="PTHR14052:SF0">
    <property type="entry name" value="ORIGIN RECOGNITION COMPLEX SUBUNIT 2"/>
    <property type="match status" value="1"/>
</dbReference>
<feature type="domain" description="PPM-type phosphatase" evidence="16">
    <location>
        <begin position="502"/>
        <end position="752"/>
    </location>
</feature>
<dbReference type="InterPro" id="IPR036457">
    <property type="entry name" value="PPM-type-like_dom_sf"/>
</dbReference>
<evidence type="ECO:0000256" key="6">
    <source>
        <dbReference type="ARBA" id="ARBA00013081"/>
    </source>
</evidence>
<dbReference type="GO" id="GO:0046872">
    <property type="term" value="F:metal ion binding"/>
    <property type="evidence" value="ECO:0007669"/>
    <property type="project" value="UniProtKB-KW"/>
</dbReference>